<reference evidence="2" key="1">
    <citation type="journal article" date="2010" name="Nat. Biotechnol.">
        <title>Draft genome sequence of the oilseed species Ricinus communis.</title>
        <authorList>
            <person name="Chan A.P."/>
            <person name="Crabtree J."/>
            <person name="Zhao Q."/>
            <person name="Lorenzi H."/>
            <person name="Orvis J."/>
            <person name="Puiu D."/>
            <person name="Melake-Berhan A."/>
            <person name="Jones K.M."/>
            <person name="Redman J."/>
            <person name="Chen G."/>
            <person name="Cahoon E.B."/>
            <person name="Gedil M."/>
            <person name="Stanke M."/>
            <person name="Haas B.J."/>
            <person name="Wortman J.R."/>
            <person name="Fraser-Liggett C.M."/>
            <person name="Ravel J."/>
            <person name="Rabinowicz P.D."/>
        </authorList>
    </citation>
    <scope>NUCLEOTIDE SEQUENCE [LARGE SCALE GENOMIC DNA]</scope>
    <source>
        <strain evidence="2">cv. Hale</strain>
    </source>
</reference>
<dbReference type="EMBL" id="EQ977877">
    <property type="protein sequence ID" value="EEF26217.1"/>
    <property type="molecule type" value="Genomic_DNA"/>
</dbReference>
<protein>
    <submittedName>
        <fullName evidence="1">Uncharacterized protein</fullName>
    </submittedName>
</protein>
<keyword evidence="2" id="KW-1185">Reference proteome</keyword>
<name>B9TD48_RICCO</name>
<evidence type="ECO:0000313" key="1">
    <source>
        <dbReference type="EMBL" id="EEF26217.1"/>
    </source>
</evidence>
<evidence type="ECO:0000313" key="2">
    <source>
        <dbReference type="Proteomes" id="UP000008311"/>
    </source>
</evidence>
<organism evidence="1 2">
    <name type="scientific">Ricinus communis</name>
    <name type="common">Castor bean</name>
    <dbReference type="NCBI Taxonomy" id="3988"/>
    <lineage>
        <taxon>Eukaryota</taxon>
        <taxon>Viridiplantae</taxon>
        <taxon>Streptophyta</taxon>
        <taxon>Embryophyta</taxon>
        <taxon>Tracheophyta</taxon>
        <taxon>Spermatophyta</taxon>
        <taxon>Magnoliopsida</taxon>
        <taxon>eudicotyledons</taxon>
        <taxon>Gunneridae</taxon>
        <taxon>Pentapetalae</taxon>
        <taxon>rosids</taxon>
        <taxon>fabids</taxon>
        <taxon>Malpighiales</taxon>
        <taxon>Euphorbiaceae</taxon>
        <taxon>Acalyphoideae</taxon>
        <taxon>Acalypheae</taxon>
        <taxon>Ricinus</taxon>
    </lineage>
</organism>
<sequence length="297" mass="33640">MPGDALGDWWRETVSSFRAVTGADREMERFVVYKNFPREVLDMSASRYWVRQILMYLGAPNEWFTEPEEARPQLDERLKLRVLQPATDGTLRGIFDNLVALKANWTNDQAAHAQHLVAALAVERLELSVFGFKVNGISLIAKNPTVAHVITDATDVLRLAAALSEQDVTLRENVKFKRFKRADRRKLLAALEATNNLVDDVAQRAELFKKLFAQLHPGDYGFERVKHVYDGLYKGTLLTYSAKVEAALRAKDAAVFDLLSTRPGDFARRLHHLHSVFGQKAVEAFSKCCRSCRRSCC</sequence>
<gene>
    <name evidence="1" type="ORF">RCOM_1909700</name>
</gene>
<dbReference type="AlphaFoldDB" id="B9TD48"/>
<accession>B9TD48</accession>
<proteinExistence type="predicted"/>
<dbReference type="InParanoid" id="B9TD48"/>
<dbReference type="Proteomes" id="UP000008311">
    <property type="component" value="Unassembled WGS sequence"/>
</dbReference>